<dbReference type="KEGG" id="nve:5518624"/>
<dbReference type="AlphaFoldDB" id="A7RQ70"/>
<dbReference type="Proteomes" id="UP000001593">
    <property type="component" value="Unassembled WGS sequence"/>
</dbReference>
<comment type="subcellular location">
    <subcellularLocation>
        <location evidence="1">Membrane</location>
        <topology evidence="1">Multi-pass membrane protein</topology>
    </subcellularLocation>
</comment>
<feature type="compositionally biased region" description="Low complexity" evidence="5">
    <location>
        <begin position="39"/>
        <end position="55"/>
    </location>
</feature>
<feature type="transmembrane region" description="Helical" evidence="6">
    <location>
        <begin position="152"/>
        <end position="170"/>
    </location>
</feature>
<dbReference type="PANTHER" id="PTHR13659">
    <property type="entry name" value="AUTOSOMAL HIGHLY CONSERVED PROTEIN"/>
    <property type="match status" value="1"/>
</dbReference>
<feature type="compositionally biased region" description="Basic and acidic residues" evidence="5">
    <location>
        <begin position="1"/>
        <end position="15"/>
    </location>
</feature>
<evidence type="ECO:0000256" key="5">
    <source>
        <dbReference type="SAM" id="MobiDB-lite"/>
    </source>
</evidence>
<dbReference type="InterPro" id="IPR010432">
    <property type="entry name" value="RDD"/>
</dbReference>
<evidence type="ECO:0000313" key="8">
    <source>
        <dbReference type="EMBL" id="EDO46443.1"/>
    </source>
</evidence>
<sequence>MADPVRRPKQEDSAKRSSPGETPGSQDKNTMDSDKTGLSSSTEENSTPESSPSQNNELWNSMSYWYYMQSYYQYYYSISYFYTYYYWQMVSSQQSQTGNQGPPGFAGGNGPFPPQNTANRGSTAPFLRPQIQQPTSCDARVASIQKRVVAELLDFLFLYFTKFLVFSIFYNNMERFTQLQYSLIIDENTSLKELEEILIQALTYRLMVFMYETLFIIGGLFGGLGGATPGKYFMGLSVVSADSVDFLSVDAQGHDIVRAMPGGNPGLWRSGIRALVKNFSMTFLFPIFITVFFFQYNRTIYDILAGTAVVENASRRQLRQHQQ</sequence>
<evidence type="ECO:0000313" key="9">
    <source>
        <dbReference type="Proteomes" id="UP000001593"/>
    </source>
</evidence>
<dbReference type="PANTHER" id="PTHR13659:SF5">
    <property type="entry name" value="PROTEIN FAM8A1"/>
    <property type="match status" value="1"/>
</dbReference>
<keyword evidence="9" id="KW-1185">Reference proteome</keyword>
<dbReference type="STRING" id="45351.A7RQ70"/>
<name>A7RQ70_NEMVE</name>
<dbReference type="InterPro" id="IPR039871">
    <property type="entry name" value="FAM8A1"/>
</dbReference>
<feature type="transmembrane region" description="Helical" evidence="6">
    <location>
        <begin position="208"/>
        <end position="227"/>
    </location>
</feature>
<dbReference type="PhylomeDB" id="A7RQ70"/>
<evidence type="ECO:0000256" key="3">
    <source>
        <dbReference type="ARBA" id="ARBA00022989"/>
    </source>
</evidence>
<keyword evidence="2 6" id="KW-0812">Transmembrane</keyword>
<dbReference type="HOGENOM" id="CLU_053631_0_0_1"/>
<dbReference type="OMA" id="LENWNAY"/>
<feature type="compositionally biased region" description="Polar residues" evidence="5">
    <location>
        <begin position="19"/>
        <end position="28"/>
    </location>
</feature>
<keyword evidence="4 6" id="KW-0472">Membrane</keyword>
<proteinExistence type="predicted"/>
<dbReference type="eggNOG" id="KOG4647">
    <property type="taxonomic scope" value="Eukaryota"/>
</dbReference>
<dbReference type="OrthoDB" id="10061042at2759"/>
<evidence type="ECO:0000256" key="4">
    <source>
        <dbReference type="ARBA" id="ARBA00023136"/>
    </source>
</evidence>
<organism evidence="8 9">
    <name type="scientific">Nematostella vectensis</name>
    <name type="common">Starlet sea anemone</name>
    <dbReference type="NCBI Taxonomy" id="45351"/>
    <lineage>
        <taxon>Eukaryota</taxon>
        <taxon>Metazoa</taxon>
        <taxon>Cnidaria</taxon>
        <taxon>Anthozoa</taxon>
        <taxon>Hexacorallia</taxon>
        <taxon>Actiniaria</taxon>
        <taxon>Edwardsiidae</taxon>
        <taxon>Nematostella</taxon>
    </lineage>
</organism>
<evidence type="ECO:0000259" key="7">
    <source>
        <dbReference type="Pfam" id="PF06271"/>
    </source>
</evidence>
<evidence type="ECO:0000256" key="6">
    <source>
        <dbReference type="SAM" id="Phobius"/>
    </source>
</evidence>
<dbReference type="InParanoid" id="A7RQ70"/>
<keyword evidence="3 6" id="KW-1133">Transmembrane helix</keyword>
<dbReference type="GO" id="GO:0016020">
    <property type="term" value="C:membrane"/>
    <property type="evidence" value="ECO:0007669"/>
    <property type="project" value="UniProtKB-SubCell"/>
</dbReference>
<dbReference type="EMBL" id="DS469527">
    <property type="protein sequence ID" value="EDO46443.1"/>
    <property type="molecule type" value="Genomic_DNA"/>
</dbReference>
<feature type="transmembrane region" description="Helical" evidence="6">
    <location>
        <begin position="279"/>
        <end position="296"/>
    </location>
</feature>
<evidence type="ECO:0000256" key="1">
    <source>
        <dbReference type="ARBA" id="ARBA00004141"/>
    </source>
</evidence>
<dbReference type="Pfam" id="PF06271">
    <property type="entry name" value="RDD"/>
    <property type="match status" value="1"/>
</dbReference>
<accession>A7RQ70</accession>
<reference evidence="8 9" key="1">
    <citation type="journal article" date="2007" name="Science">
        <title>Sea anemone genome reveals ancestral eumetazoan gene repertoire and genomic organization.</title>
        <authorList>
            <person name="Putnam N.H."/>
            <person name="Srivastava M."/>
            <person name="Hellsten U."/>
            <person name="Dirks B."/>
            <person name="Chapman J."/>
            <person name="Salamov A."/>
            <person name="Terry A."/>
            <person name="Shapiro H."/>
            <person name="Lindquist E."/>
            <person name="Kapitonov V.V."/>
            <person name="Jurka J."/>
            <person name="Genikhovich G."/>
            <person name="Grigoriev I.V."/>
            <person name="Lucas S.M."/>
            <person name="Steele R.E."/>
            <person name="Finnerty J.R."/>
            <person name="Technau U."/>
            <person name="Martindale M.Q."/>
            <person name="Rokhsar D.S."/>
        </authorList>
    </citation>
    <scope>NUCLEOTIDE SEQUENCE [LARGE SCALE GENOMIC DNA]</scope>
    <source>
        <strain evidence="9">CH2 X CH6</strain>
    </source>
</reference>
<evidence type="ECO:0000256" key="2">
    <source>
        <dbReference type="ARBA" id="ARBA00022692"/>
    </source>
</evidence>
<feature type="region of interest" description="Disordered" evidence="5">
    <location>
        <begin position="97"/>
        <end position="119"/>
    </location>
</feature>
<feature type="domain" description="RDD" evidence="7">
    <location>
        <begin position="141"/>
        <end position="242"/>
    </location>
</feature>
<protein>
    <recommendedName>
        <fullName evidence="7">RDD domain-containing protein</fullName>
    </recommendedName>
</protein>
<feature type="region of interest" description="Disordered" evidence="5">
    <location>
        <begin position="1"/>
        <end position="55"/>
    </location>
</feature>
<gene>
    <name evidence="8" type="ORF">NEMVEDRAFT_v1g239915</name>
</gene>